<dbReference type="PANTHER" id="PTHR10788:SF123">
    <property type="entry name" value="TREHALOSE-PHOSPHATASE"/>
    <property type="match status" value="1"/>
</dbReference>
<dbReference type="GO" id="GO:0004805">
    <property type="term" value="F:trehalose-phosphatase activity"/>
    <property type="evidence" value="ECO:0007669"/>
    <property type="project" value="TreeGrafter"/>
</dbReference>
<sequence>MPELDESLRILPLLSKDLPQSGFDRIIHVTHQLPFEISRTDNDDNHQWSFAPRRGHGAMYAGIESLKNEWKSIHIGWTGEIHGQPDAETNNKTTLELAHDDKERLAKDLEEAHGCIPLYLDSESVAGHYDGYCKTMLWPLFHYLIWNDATDGRLERKQWEAYAMVNRKYAELVCQHYREGDIIWVHDYHLLLVPGMVREKLPKARIGLFIHAPFPSSEIFRCLPKRQEILKGMLGANLVGFQTYSYARHFISTCTRIFGYESNPDGVEEEDHFCHVGTFPIGIDVDRVETMRKDKDVQYKMKAIADMYTGKKIIVGRDKLDLVKGVLQKLAAFEKFLMDYPEWRNQVVLIQVTDGSTTESAKLENKVSEIVAHINGTYGSLEFTPVHHYHHQVQPDDLYALLSIADAALITAVRDGMNTTSLEYVICQQEKHGPLILSEFTGTAGSMSSALMVNPWDYAGLAKAINDALLMSEEDKLSRHLTMSNPTQLRFGHIHSSSS</sequence>
<keyword evidence="2" id="KW-1185">Reference proteome</keyword>
<comment type="caution">
    <text evidence="1">The sequence shown here is derived from an EMBL/GenBank/DDBJ whole genome shotgun (WGS) entry which is preliminary data.</text>
</comment>
<name>A0A068RPL8_9FUNG</name>
<dbReference type="InterPro" id="IPR001830">
    <property type="entry name" value="Glyco_trans_20"/>
</dbReference>
<dbReference type="SUPFAM" id="SSF53756">
    <property type="entry name" value="UDP-Glycosyltransferase/glycogen phosphorylase"/>
    <property type="match status" value="1"/>
</dbReference>
<dbReference type="GO" id="GO:0005946">
    <property type="term" value="C:alpha,alpha-trehalose-phosphate synthase complex (UDP-forming)"/>
    <property type="evidence" value="ECO:0007669"/>
    <property type="project" value="TreeGrafter"/>
</dbReference>
<dbReference type="GO" id="GO:0005992">
    <property type="term" value="P:trehalose biosynthetic process"/>
    <property type="evidence" value="ECO:0007669"/>
    <property type="project" value="InterPro"/>
</dbReference>
<dbReference type="VEuPathDB" id="FungiDB:LCOR_02599.1"/>
<dbReference type="PANTHER" id="PTHR10788">
    <property type="entry name" value="TREHALOSE-6-PHOSPHATE SYNTHASE"/>
    <property type="match status" value="1"/>
</dbReference>
<dbReference type="Pfam" id="PF00982">
    <property type="entry name" value="Glyco_transf_20"/>
    <property type="match status" value="1"/>
</dbReference>
<dbReference type="CDD" id="cd03788">
    <property type="entry name" value="GT20_TPS"/>
    <property type="match status" value="1"/>
</dbReference>
<dbReference type="EMBL" id="CBTN010000008">
    <property type="protein sequence ID" value="CDH50921.1"/>
    <property type="molecule type" value="Genomic_DNA"/>
</dbReference>
<proteinExistence type="predicted"/>
<reference evidence="1" key="1">
    <citation type="submission" date="2013-08" db="EMBL/GenBank/DDBJ databases">
        <title>Gene expansion shapes genome architecture in the human pathogen Lichtheimia corymbifera: an evolutionary genomics analysis in the ancient terrestrial Mucorales (Mucoromycotina).</title>
        <authorList>
            <person name="Schwartze V.U."/>
            <person name="Winter S."/>
            <person name="Shelest E."/>
            <person name="Marcet-Houben M."/>
            <person name="Horn F."/>
            <person name="Wehner S."/>
            <person name="Hoffmann K."/>
            <person name="Riege K."/>
            <person name="Sammeth M."/>
            <person name="Nowrousian M."/>
            <person name="Valiante V."/>
            <person name="Linde J."/>
            <person name="Jacobsen I.D."/>
            <person name="Marz M."/>
            <person name="Brakhage A.A."/>
            <person name="Gabaldon T."/>
            <person name="Bocker S."/>
            <person name="Voigt K."/>
        </authorList>
    </citation>
    <scope>NUCLEOTIDE SEQUENCE [LARGE SCALE GENOMIC DNA]</scope>
    <source>
        <strain evidence="1">FSU 9682</strain>
    </source>
</reference>
<protein>
    <submittedName>
        <fullName evidence="1">Trehalose 6-phosphate phosphatase</fullName>
    </submittedName>
</protein>
<accession>A0A068RPL8</accession>
<gene>
    <name evidence="1" type="ORF">LCOR_02599.1</name>
</gene>
<dbReference type="Proteomes" id="UP000027586">
    <property type="component" value="Unassembled WGS sequence"/>
</dbReference>
<dbReference type="Gene3D" id="3.40.50.2000">
    <property type="entry name" value="Glycogen Phosphorylase B"/>
    <property type="match status" value="2"/>
</dbReference>
<evidence type="ECO:0000313" key="1">
    <source>
        <dbReference type="EMBL" id="CDH50921.1"/>
    </source>
</evidence>
<dbReference type="GO" id="GO:0003825">
    <property type="term" value="F:alpha,alpha-trehalose-phosphate synthase (UDP-forming) activity"/>
    <property type="evidence" value="ECO:0007669"/>
    <property type="project" value="TreeGrafter"/>
</dbReference>
<dbReference type="OrthoDB" id="755951at2759"/>
<dbReference type="FunFam" id="3.40.50.2000:FF:000036">
    <property type="entry name" value="Alpha,alpha-trehalose-phosphate synthase subunit Tps2"/>
    <property type="match status" value="1"/>
</dbReference>
<evidence type="ECO:0000313" key="2">
    <source>
        <dbReference type="Proteomes" id="UP000027586"/>
    </source>
</evidence>
<organism evidence="1 2">
    <name type="scientific">Lichtheimia corymbifera JMRC:FSU:9682</name>
    <dbReference type="NCBI Taxonomy" id="1263082"/>
    <lineage>
        <taxon>Eukaryota</taxon>
        <taxon>Fungi</taxon>
        <taxon>Fungi incertae sedis</taxon>
        <taxon>Mucoromycota</taxon>
        <taxon>Mucoromycotina</taxon>
        <taxon>Mucoromycetes</taxon>
        <taxon>Mucorales</taxon>
        <taxon>Lichtheimiaceae</taxon>
        <taxon>Lichtheimia</taxon>
    </lineage>
</organism>
<dbReference type="AlphaFoldDB" id="A0A068RPL8"/>
<dbReference type="GO" id="GO:0005829">
    <property type="term" value="C:cytosol"/>
    <property type="evidence" value="ECO:0007669"/>
    <property type="project" value="TreeGrafter"/>
</dbReference>